<dbReference type="InterPro" id="IPR005883">
    <property type="entry name" value="PilM"/>
</dbReference>
<comment type="caution">
    <text evidence="1">The sequence shown here is derived from an EMBL/GenBank/DDBJ whole genome shotgun (WGS) entry which is preliminary data.</text>
</comment>
<dbReference type="Gene3D" id="3.30.420.40">
    <property type="match status" value="2"/>
</dbReference>
<dbReference type="InterPro" id="IPR043129">
    <property type="entry name" value="ATPase_NBD"/>
</dbReference>
<protein>
    <recommendedName>
        <fullName evidence="3">SHS2 domain-containing protein</fullName>
    </recommendedName>
</protein>
<evidence type="ECO:0008006" key="3">
    <source>
        <dbReference type="Google" id="ProtNLM"/>
    </source>
</evidence>
<organism evidence="1 2">
    <name type="scientific">Candidatus Harrisonbacteria bacterium RIFOXYD1_FULL_40_9</name>
    <dbReference type="NCBI Taxonomy" id="1798412"/>
    <lineage>
        <taxon>Bacteria</taxon>
        <taxon>Candidatus Harrisoniibacteriota</taxon>
    </lineage>
</organism>
<dbReference type="Pfam" id="PF11104">
    <property type="entry name" value="PilM_2"/>
    <property type="match status" value="1"/>
</dbReference>
<dbReference type="InterPro" id="IPR050696">
    <property type="entry name" value="FtsA/MreB"/>
</dbReference>
<dbReference type="PANTHER" id="PTHR32432">
    <property type="entry name" value="CELL DIVISION PROTEIN FTSA-RELATED"/>
    <property type="match status" value="1"/>
</dbReference>
<dbReference type="CDD" id="cd24049">
    <property type="entry name" value="ASKHA_NBD_PilM"/>
    <property type="match status" value="1"/>
</dbReference>
<dbReference type="Proteomes" id="UP000176611">
    <property type="component" value="Unassembled WGS sequence"/>
</dbReference>
<evidence type="ECO:0000313" key="2">
    <source>
        <dbReference type="Proteomes" id="UP000176611"/>
    </source>
</evidence>
<proteinExistence type="predicted"/>
<name>A0A1G1ZVY4_9BACT</name>
<accession>A0A1G1ZVY4</accession>
<dbReference type="PANTHER" id="PTHR32432:SF3">
    <property type="entry name" value="ETHANOLAMINE UTILIZATION PROTEIN EUTJ"/>
    <property type="match status" value="1"/>
</dbReference>
<dbReference type="EMBL" id="MHJO01000027">
    <property type="protein sequence ID" value="OGY68843.1"/>
    <property type="molecule type" value="Genomic_DNA"/>
</dbReference>
<dbReference type="Gene3D" id="3.30.1490.300">
    <property type="match status" value="1"/>
</dbReference>
<evidence type="ECO:0000313" key="1">
    <source>
        <dbReference type="EMBL" id="OGY68843.1"/>
    </source>
</evidence>
<gene>
    <name evidence="1" type="ORF">A2586_02295</name>
</gene>
<sequence length="367" mass="40995">MALGFFSSLFGKNDRYLGIDIGTTSIKLVEVEKGKGLPVLKNYGMLESYGYLERSNEVIQASSLKFYEKEVVALLNYLLSRMKPRSHQVIASLPSFLVFNTILELPLMSQEDTVKSMGYQARQYIPLPLTDVTLDWLKVGEREINGIRFQQIFLIAVTNEHVERYKSLFKKVGLKLVALESESLASIRSLALKDAVPTLIVDIGARSTNIAITEGGYLRFNSQTDFASFSLSQSIAQGLNITISRAEEMKRRHGLLGTGGDYELSTLMMSSLDAILSEIGRAMNEYEARYGNTLAVSGKRRLERIILTGGGAKLRGIEKYIEEQFGLPVVKVNPFSRLLFDEQMGPIIEEINSYFSVAIGLGIRQFL</sequence>
<dbReference type="PIRSF" id="PIRSF019169">
    <property type="entry name" value="PilM"/>
    <property type="match status" value="1"/>
</dbReference>
<dbReference type="SUPFAM" id="SSF53067">
    <property type="entry name" value="Actin-like ATPase domain"/>
    <property type="match status" value="2"/>
</dbReference>
<reference evidence="1 2" key="1">
    <citation type="journal article" date="2016" name="Nat. Commun.">
        <title>Thousands of microbial genomes shed light on interconnected biogeochemical processes in an aquifer system.</title>
        <authorList>
            <person name="Anantharaman K."/>
            <person name="Brown C.T."/>
            <person name="Hug L.A."/>
            <person name="Sharon I."/>
            <person name="Castelle C.J."/>
            <person name="Probst A.J."/>
            <person name="Thomas B.C."/>
            <person name="Singh A."/>
            <person name="Wilkins M.J."/>
            <person name="Karaoz U."/>
            <person name="Brodie E.L."/>
            <person name="Williams K.H."/>
            <person name="Hubbard S.S."/>
            <person name="Banfield J.F."/>
        </authorList>
    </citation>
    <scope>NUCLEOTIDE SEQUENCE [LARGE SCALE GENOMIC DNA]</scope>
</reference>
<dbReference type="NCBIfam" id="TIGR01175">
    <property type="entry name" value="pilM"/>
    <property type="match status" value="1"/>
</dbReference>
<dbReference type="AlphaFoldDB" id="A0A1G1ZVY4"/>